<proteinExistence type="predicted"/>
<keyword evidence="1" id="KW-0472">Membrane</keyword>
<accession>A0A0M9A443</accession>
<dbReference type="EMBL" id="KQ435740">
    <property type="protein sequence ID" value="KOX76850.1"/>
    <property type="molecule type" value="Genomic_DNA"/>
</dbReference>
<gene>
    <name evidence="2" type="ORF">WN51_11177</name>
</gene>
<feature type="transmembrane region" description="Helical" evidence="1">
    <location>
        <begin position="86"/>
        <end position="107"/>
    </location>
</feature>
<evidence type="ECO:0000313" key="3">
    <source>
        <dbReference type="Proteomes" id="UP000053105"/>
    </source>
</evidence>
<organism evidence="2 3">
    <name type="scientific">Melipona quadrifasciata</name>
    <dbReference type="NCBI Taxonomy" id="166423"/>
    <lineage>
        <taxon>Eukaryota</taxon>
        <taxon>Metazoa</taxon>
        <taxon>Ecdysozoa</taxon>
        <taxon>Arthropoda</taxon>
        <taxon>Hexapoda</taxon>
        <taxon>Insecta</taxon>
        <taxon>Pterygota</taxon>
        <taxon>Neoptera</taxon>
        <taxon>Endopterygota</taxon>
        <taxon>Hymenoptera</taxon>
        <taxon>Apocrita</taxon>
        <taxon>Aculeata</taxon>
        <taxon>Apoidea</taxon>
        <taxon>Anthophila</taxon>
        <taxon>Apidae</taxon>
        <taxon>Melipona</taxon>
    </lineage>
</organism>
<dbReference type="Proteomes" id="UP000053105">
    <property type="component" value="Unassembled WGS sequence"/>
</dbReference>
<evidence type="ECO:0000313" key="2">
    <source>
        <dbReference type="EMBL" id="KOX76850.1"/>
    </source>
</evidence>
<keyword evidence="3" id="KW-1185">Reference proteome</keyword>
<protein>
    <submittedName>
        <fullName evidence="2">Uncharacterized protein</fullName>
    </submittedName>
</protein>
<sequence length="112" mass="12794">MRINSSSAVMLWDYRRLDSGSKKKRDAGVSDYNKVVDVEEVRTILKVRVLKKADFIVRLLLFLNRYVQDMFAQCNLRSSGAPRRSVGLSVIVLTYAMLLTTSPGLFYDSRNV</sequence>
<evidence type="ECO:0000256" key="1">
    <source>
        <dbReference type="SAM" id="Phobius"/>
    </source>
</evidence>
<keyword evidence="1" id="KW-1133">Transmembrane helix</keyword>
<name>A0A0M9A443_9HYME</name>
<reference evidence="2 3" key="1">
    <citation type="submission" date="2015-07" db="EMBL/GenBank/DDBJ databases">
        <title>The genome of Melipona quadrifasciata.</title>
        <authorList>
            <person name="Pan H."/>
            <person name="Kapheim K."/>
        </authorList>
    </citation>
    <scope>NUCLEOTIDE SEQUENCE [LARGE SCALE GENOMIC DNA]</scope>
    <source>
        <strain evidence="2">0111107301</strain>
        <tissue evidence="2">Whole body</tissue>
    </source>
</reference>
<keyword evidence="1" id="KW-0812">Transmembrane</keyword>
<dbReference type="AlphaFoldDB" id="A0A0M9A443"/>